<dbReference type="InterPro" id="IPR029044">
    <property type="entry name" value="Nucleotide-diphossugar_trans"/>
</dbReference>
<organism evidence="1 2">
    <name type="scientific">Jannaschia pagri</name>
    <dbReference type="NCBI Taxonomy" id="2829797"/>
    <lineage>
        <taxon>Bacteria</taxon>
        <taxon>Pseudomonadati</taxon>
        <taxon>Pseudomonadota</taxon>
        <taxon>Alphaproteobacteria</taxon>
        <taxon>Rhodobacterales</taxon>
        <taxon>Roseobacteraceae</taxon>
        <taxon>Jannaschia</taxon>
    </lineage>
</organism>
<dbReference type="SUPFAM" id="SSF53448">
    <property type="entry name" value="Nucleotide-diphospho-sugar transferases"/>
    <property type="match status" value="1"/>
</dbReference>
<gene>
    <name evidence="1" type="ORF">JANAI62_27440</name>
</gene>
<evidence type="ECO:0000313" key="1">
    <source>
        <dbReference type="EMBL" id="GIT96121.1"/>
    </source>
</evidence>
<comment type="caution">
    <text evidence="1">The sequence shown here is derived from an EMBL/GenBank/DDBJ whole genome shotgun (WGS) entry which is preliminary data.</text>
</comment>
<dbReference type="RefSeq" id="WP_220749626.1">
    <property type="nucleotide sequence ID" value="NZ_BPFH01000005.1"/>
</dbReference>
<dbReference type="Pfam" id="PF13704">
    <property type="entry name" value="Glyco_tranf_2_4"/>
    <property type="match status" value="1"/>
</dbReference>
<keyword evidence="2" id="KW-1185">Reference proteome</keyword>
<evidence type="ECO:0008006" key="3">
    <source>
        <dbReference type="Google" id="ProtNLM"/>
    </source>
</evidence>
<protein>
    <recommendedName>
        <fullName evidence="3">Glycosyl transferase family 2</fullName>
    </recommendedName>
</protein>
<evidence type="ECO:0000313" key="2">
    <source>
        <dbReference type="Proteomes" id="UP000786693"/>
    </source>
</evidence>
<dbReference type="EMBL" id="BPFH01000005">
    <property type="protein sequence ID" value="GIT96121.1"/>
    <property type="molecule type" value="Genomic_DNA"/>
</dbReference>
<name>A0ABQ4NP52_9RHOB</name>
<reference evidence="1 2" key="1">
    <citation type="submission" date="2021-05" db="EMBL/GenBank/DDBJ databases">
        <title>Bacteria Genome sequencing.</title>
        <authorList>
            <person name="Takabe Y."/>
            <person name="Nakajima Y."/>
            <person name="Suzuki S."/>
            <person name="Shiozaki T."/>
        </authorList>
    </citation>
    <scope>NUCLEOTIDE SEQUENCE [LARGE SCALE GENOMIC DNA]</scope>
    <source>
        <strain evidence="1 2">AI_62</strain>
    </source>
</reference>
<dbReference type="Proteomes" id="UP000786693">
    <property type="component" value="Unassembled WGS sequence"/>
</dbReference>
<proteinExistence type="predicted"/>
<sequence>MPDQRAPGPRITVVSCLRDEGPYVVDWVAHLRALGVATVLVYTNDCSDGTEDILEALRPAGVIHVPQGDVLGQKGSVPQWRALQAAWTHGAVTEADWVLHLDVDEWIALDASMGLKNLSDLIDLCPDAEAIAMGWRLFGNNGRLAPGQGSPAERFQRAAPRDMVYPALGSFCKTLFRRHGPFDGLGVHRPKQTAPPVLYDDTGTKRPEMAQREGQILMSRDPKASARRVQVNHYSVRSVHEFLVKRSRGLPNRTGKAIDLTYWVERNFNTEACNMIAAQLPACSAEAARLRALPMVAEAEACAVAWHGARLAEILASPAGARLCGRLILAGDSHVPTPELGRHLLRQGFRAERTSR</sequence>
<dbReference type="Gene3D" id="3.90.550.10">
    <property type="entry name" value="Spore Coat Polysaccharide Biosynthesis Protein SpsA, Chain A"/>
    <property type="match status" value="1"/>
</dbReference>
<accession>A0ABQ4NP52</accession>